<comment type="similarity">
    <text evidence="1 7">Belongs to the peptidase A1 family.</text>
</comment>
<dbReference type="GO" id="GO:0006508">
    <property type="term" value="P:proteolysis"/>
    <property type="evidence" value="ECO:0007669"/>
    <property type="project" value="UniProtKB-KW"/>
</dbReference>
<dbReference type="PROSITE" id="PS00141">
    <property type="entry name" value="ASP_PROTEASE"/>
    <property type="match status" value="1"/>
</dbReference>
<dbReference type="PROSITE" id="PS51767">
    <property type="entry name" value="PEPTIDASE_A1"/>
    <property type="match status" value="1"/>
</dbReference>
<reference evidence="10" key="2">
    <citation type="submission" date="2019-06" db="EMBL/GenBank/DDBJ databases">
        <title>Genomics analysis of Aphanomyces spp. identifies a new class of oomycete effector associated with host adaptation.</title>
        <authorList>
            <person name="Gaulin E."/>
        </authorList>
    </citation>
    <scope>NUCLEOTIDE SEQUENCE</scope>
    <source>
        <strain evidence="10">CBS 578.67</strain>
    </source>
</reference>
<gene>
    <name evidence="11" type="primary">Aste57867_14348</name>
    <name evidence="10" type="ORF">As57867_014294</name>
    <name evidence="11" type="ORF">ASTE57867_14348</name>
</gene>
<dbReference type="Proteomes" id="UP000332933">
    <property type="component" value="Unassembled WGS sequence"/>
</dbReference>
<keyword evidence="8" id="KW-0472">Membrane</keyword>
<feature type="domain" description="Peptidase A1" evidence="9">
    <location>
        <begin position="1"/>
        <end position="373"/>
    </location>
</feature>
<dbReference type="OrthoDB" id="2747330at2759"/>
<keyword evidence="5 7" id="KW-0378">Hydrolase</keyword>
<keyword evidence="8" id="KW-0812">Transmembrane</keyword>
<dbReference type="SUPFAM" id="SSF50630">
    <property type="entry name" value="Acid proteases"/>
    <property type="match status" value="1"/>
</dbReference>
<keyword evidence="6" id="KW-0865">Zymogen</keyword>
<keyword evidence="2 7" id="KW-0645">Protease</keyword>
<dbReference type="InterPro" id="IPR001969">
    <property type="entry name" value="Aspartic_peptidase_AS"/>
</dbReference>
<dbReference type="AlphaFoldDB" id="A0A485L0E2"/>
<evidence type="ECO:0000256" key="5">
    <source>
        <dbReference type="ARBA" id="ARBA00022801"/>
    </source>
</evidence>
<dbReference type="InterPro" id="IPR033121">
    <property type="entry name" value="PEPTIDASE_A1"/>
</dbReference>
<keyword evidence="3" id="KW-0732">Signal</keyword>
<dbReference type="PANTHER" id="PTHR47965">
    <property type="entry name" value="ASPARTYL PROTEASE-RELATED"/>
    <property type="match status" value="1"/>
</dbReference>
<evidence type="ECO:0000256" key="6">
    <source>
        <dbReference type="ARBA" id="ARBA00023145"/>
    </source>
</evidence>
<keyword evidence="4 7" id="KW-0064">Aspartyl protease</keyword>
<keyword evidence="8" id="KW-1133">Transmembrane helix</keyword>
<evidence type="ECO:0000313" key="11">
    <source>
        <dbReference type="EMBL" id="VFT91172.1"/>
    </source>
</evidence>
<dbReference type="EMBL" id="CAADRA010005559">
    <property type="protein sequence ID" value="VFT91172.1"/>
    <property type="molecule type" value="Genomic_DNA"/>
</dbReference>
<dbReference type="GO" id="GO:0004190">
    <property type="term" value="F:aspartic-type endopeptidase activity"/>
    <property type="evidence" value="ECO:0007669"/>
    <property type="project" value="UniProtKB-KW"/>
</dbReference>
<dbReference type="Gene3D" id="2.40.70.10">
    <property type="entry name" value="Acid Proteases"/>
    <property type="match status" value="2"/>
</dbReference>
<evidence type="ECO:0000313" key="10">
    <source>
        <dbReference type="EMBL" id="KAF0694824.1"/>
    </source>
</evidence>
<name>A0A485L0E2_9STRA</name>
<proteinExistence type="inferred from homology"/>
<dbReference type="InterPro" id="IPR001461">
    <property type="entry name" value="Aspartic_peptidase_A1"/>
</dbReference>
<protein>
    <submittedName>
        <fullName evidence="11">Aste57867_14348 protein</fullName>
    </submittedName>
</protein>
<evidence type="ECO:0000313" key="12">
    <source>
        <dbReference type="Proteomes" id="UP000332933"/>
    </source>
</evidence>
<evidence type="ECO:0000256" key="3">
    <source>
        <dbReference type="ARBA" id="ARBA00022729"/>
    </source>
</evidence>
<accession>A0A485L0E2</accession>
<keyword evidence="12" id="KW-1185">Reference proteome</keyword>
<dbReference type="Pfam" id="PF00026">
    <property type="entry name" value="Asp"/>
    <property type="match status" value="1"/>
</dbReference>
<evidence type="ECO:0000256" key="7">
    <source>
        <dbReference type="RuleBase" id="RU000454"/>
    </source>
</evidence>
<reference evidence="11 12" key="1">
    <citation type="submission" date="2019-03" db="EMBL/GenBank/DDBJ databases">
        <authorList>
            <person name="Gaulin E."/>
            <person name="Dumas B."/>
        </authorList>
    </citation>
    <scope>NUCLEOTIDE SEQUENCE [LARGE SCALE GENOMIC DNA]</scope>
    <source>
        <strain evidence="11">CBS 568.67</strain>
    </source>
</reference>
<evidence type="ECO:0000256" key="4">
    <source>
        <dbReference type="ARBA" id="ARBA00022750"/>
    </source>
</evidence>
<organism evidence="11 12">
    <name type="scientific">Aphanomyces stellatus</name>
    <dbReference type="NCBI Taxonomy" id="120398"/>
    <lineage>
        <taxon>Eukaryota</taxon>
        <taxon>Sar</taxon>
        <taxon>Stramenopiles</taxon>
        <taxon>Oomycota</taxon>
        <taxon>Saprolegniomycetes</taxon>
        <taxon>Saprolegniales</taxon>
        <taxon>Verrucalvaceae</taxon>
        <taxon>Aphanomyces</taxon>
    </lineage>
</organism>
<dbReference type="EMBL" id="VJMH01005538">
    <property type="protein sequence ID" value="KAF0694824.1"/>
    <property type="molecule type" value="Genomic_DNA"/>
</dbReference>
<evidence type="ECO:0000256" key="8">
    <source>
        <dbReference type="SAM" id="Phobius"/>
    </source>
</evidence>
<sequence length="495" mass="52908">MIQLHVGVSPINAPTTYMLLLDTGSSNMAMASSTCCAATKALATLQLFKCAASATCAIDPVVERSNVTVTYIASSWTGHVVHDTVAFDDSSFGWSLLEVPFVAIDNQTRFFRGEFSGVLGLAYDALAQPERNPTPTFFQTLVHQKQVANVFSVQLCGILQPYLFGVVPNRVAGSIVFGGLAPPLDTAPPLYHGPLVYTPLIQANWYTVLVTDFVFNGVPINAVGGCATYNSPRAIVDSGTTNLIVPPPIYAALIAAIQSVTLAALPTLSRAYFSDSAVCCDPACDPRNATSSLLQLPPIEISLALQGDDATRQLTISIPPAYYWRPIAMRSASGTSMCRVLGVAEGSELILGTVFMDGLVVVHDRAHDQVGFAVAANCANGVVSSKSITTSSLVRGGSWCHCLSPSQQANNLVGSRLPFVWHWWTYAIIVAAVVLVVSLAVWLWMWLAARKKRQRHAAIRRESIHVYLLDPITPPGDEDIGEAGNSAVRGGPSEC</sequence>
<evidence type="ECO:0000256" key="1">
    <source>
        <dbReference type="ARBA" id="ARBA00007447"/>
    </source>
</evidence>
<evidence type="ECO:0000256" key="2">
    <source>
        <dbReference type="ARBA" id="ARBA00022670"/>
    </source>
</evidence>
<dbReference type="InterPro" id="IPR021109">
    <property type="entry name" value="Peptidase_aspartic_dom_sf"/>
</dbReference>
<dbReference type="PRINTS" id="PR00792">
    <property type="entry name" value="PEPSIN"/>
</dbReference>
<dbReference type="PANTHER" id="PTHR47965:SF12">
    <property type="entry name" value="ASPARTIC PROTEINASE 3-RELATED"/>
    <property type="match status" value="1"/>
</dbReference>
<feature type="transmembrane region" description="Helical" evidence="8">
    <location>
        <begin position="423"/>
        <end position="447"/>
    </location>
</feature>
<evidence type="ECO:0000259" key="9">
    <source>
        <dbReference type="PROSITE" id="PS51767"/>
    </source>
</evidence>